<dbReference type="OrthoDB" id="9789552at2"/>
<dbReference type="InterPro" id="IPR025394">
    <property type="entry name" value="DUF4127"/>
</dbReference>
<dbReference type="EMBL" id="AFNU02000001">
    <property type="protein sequence ID" value="ERJ13646.1"/>
    <property type="molecule type" value="Genomic_DNA"/>
</dbReference>
<dbReference type="AlphaFoldDB" id="U2EGA1"/>
<keyword evidence="2" id="KW-1185">Reference proteome</keyword>
<sequence>MKKKIVFLPLDERPCNYEFPFKLFNNQEFEIKRPNKNLMGDKKIPANLNAIEDWIKKEVTDSYGLVISIDTLLYGGIVPSRLHNFSNDEILQKMQLLRELKELNPELKLFAFHLIMRCPTYSSDDEEPDYYEHYGKEIFELGRLDHRIQLGLESDLEHANKELTRLKNTIPKDALCDYTSRRVVNLEANKLSVDLLKEGIIDFLIVPQDDSSPHGFTAVDQEKIRRYIAEQQLQLKAFMYPGADEVSMTLMMRLVNEYHNNKPLIYVRYSSTKAPTIIPSYEDRILNESVKYQVLAAGGLIVDSMKDADLALMVNAPSYNMLGSNQFDERHDGYTVERNLVEFVETIDYMIHSLQKPVAIGDVAYGNGSDLELMQLLDQKNILMKVASYAGWNTSSNTLGTCIPQGMLYLLYEDTKTHYDFLAHRYIEDTGYCAHVRKDVCDNDLEELGFNYFYVKDQKGPVSEIVRKKLEDFIAKTLPSVANNIQITDCYMPWRRMFEVGIEVEYNSN</sequence>
<dbReference type="Pfam" id="PF13552">
    <property type="entry name" value="DUF4127"/>
    <property type="match status" value="1"/>
</dbReference>
<gene>
    <name evidence="1" type="ORF">HLPCO_000312</name>
</gene>
<dbReference type="STRING" id="1033810.HLPCO_000312"/>
<name>U2EGA1_9MOLU</name>
<evidence type="ECO:0008006" key="3">
    <source>
        <dbReference type="Google" id="ProtNLM"/>
    </source>
</evidence>
<reference evidence="1 2" key="1">
    <citation type="journal article" date="2011" name="J. Bacteriol.">
        <title>Genome sequence of Haloplasma contractile, an unusual contractile bacterium from a deep-sea anoxic brine lake.</title>
        <authorList>
            <person name="Antunes A."/>
            <person name="Alam I."/>
            <person name="El Dorry H."/>
            <person name="Siam R."/>
            <person name="Robertson A."/>
            <person name="Bajic V.B."/>
            <person name="Stingl U."/>
        </authorList>
    </citation>
    <scope>NUCLEOTIDE SEQUENCE [LARGE SCALE GENOMIC DNA]</scope>
    <source>
        <strain evidence="1 2">SSD-17B</strain>
    </source>
</reference>
<proteinExistence type="predicted"/>
<organism evidence="1 2">
    <name type="scientific">Haloplasma contractile SSD-17B</name>
    <dbReference type="NCBI Taxonomy" id="1033810"/>
    <lineage>
        <taxon>Bacteria</taxon>
        <taxon>Bacillati</taxon>
        <taxon>Mycoplasmatota</taxon>
        <taxon>Mollicutes</taxon>
        <taxon>Haloplasmatales</taxon>
        <taxon>Haloplasmataceae</taxon>
        <taxon>Haloplasma</taxon>
    </lineage>
</organism>
<dbReference type="InParanoid" id="U2EGA1"/>
<comment type="caution">
    <text evidence="1">The sequence shown here is derived from an EMBL/GenBank/DDBJ whole genome shotgun (WGS) entry which is preliminary data.</text>
</comment>
<accession>U2EGA1</accession>
<evidence type="ECO:0000313" key="2">
    <source>
        <dbReference type="Proteomes" id="UP000005707"/>
    </source>
</evidence>
<reference evidence="1 2" key="2">
    <citation type="journal article" date="2013" name="PLoS ONE">
        <title>INDIGO - INtegrated Data Warehouse of MIcrobial GenOmes with Examples from the Red Sea Extremophiles.</title>
        <authorList>
            <person name="Alam I."/>
            <person name="Antunes A."/>
            <person name="Kamau A.A."/>
            <person name="Ba Alawi W."/>
            <person name="Kalkatawi M."/>
            <person name="Stingl U."/>
            <person name="Bajic V.B."/>
        </authorList>
    </citation>
    <scope>NUCLEOTIDE SEQUENCE [LARGE SCALE GENOMIC DNA]</scope>
    <source>
        <strain evidence="1 2">SSD-17B</strain>
    </source>
</reference>
<dbReference type="Proteomes" id="UP000005707">
    <property type="component" value="Unassembled WGS sequence"/>
</dbReference>
<dbReference type="RefSeq" id="WP_008826249.1">
    <property type="nucleotide sequence ID" value="NZ_AFNU02000001.1"/>
</dbReference>
<evidence type="ECO:0000313" key="1">
    <source>
        <dbReference type="EMBL" id="ERJ13646.1"/>
    </source>
</evidence>
<protein>
    <recommendedName>
        <fullName evidence="3">DUF4127 family protein</fullName>
    </recommendedName>
</protein>
<dbReference type="eggNOG" id="ENOG502Z7Q0">
    <property type="taxonomic scope" value="Bacteria"/>
</dbReference>